<dbReference type="EMBL" id="DS113553">
    <property type="protein sequence ID" value="EAY01910.1"/>
    <property type="molecule type" value="Genomic_DNA"/>
</dbReference>
<evidence type="ECO:0000313" key="2">
    <source>
        <dbReference type="EMBL" id="EAY01910.1"/>
    </source>
</evidence>
<dbReference type="Pfam" id="PF04577">
    <property type="entry name" value="Glyco_transf_61"/>
    <property type="match status" value="1"/>
</dbReference>
<dbReference type="VEuPathDB" id="TrichDB:TVAGG3_0923360"/>
<evidence type="ECO:0000259" key="1">
    <source>
        <dbReference type="Pfam" id="PF04577"/>
    </source>
</evidence>
<reference evidence="2" key="1">
    <citation type="submission" date="2006-10" db="EMBL/GenBank/DDBJ databases">
        <authorList>
            <person name="Amadeo P."/>
            <person name="Zhao Q."/>
            <person name="Wortman J."/>
            <person name="Fraser-Liggett C."/>
            <person name="Carlton J."/>
        </authorList>
    </citation>
    <scope>NUCLEOTIDE SEQUENCE</scope>
    <source>
        <strain evidence="2">G3</strain>
    </source>
</reference>
<dbReference type="OrthoDB" id="529273at2759"/>
<accession>A2EZK2</accession>
<feature type="domain" description="Glycosyltransferase 61 catalytic" evidence="1">
    <location>
        <begin position="156"/>
        <end position="331"/>
    </location>
</feature>
<organism evidence="2 3">
    <name type="scientific">Trichomonas vaginalis (strain ATCC PRA-98 / G3)</name>
    <dbReference type="NCBI Taxonomy" id="412133"/>
    <lineage>
        <taxon>Eukaryota</taxon>
        <taxon>Metamonada</taxon>
        <taxon>Parabasalia</taxon>
        <taxon>Trichomonadida</taxon>
        <taxon>Trichomonadidae</taxon>
        <taxon>Trichomonas</taxon>
    </lineage>
</organism>
<dbReference type="VEuPathDB" id="TrichDB:TVAG_068760"/>
<reference evidence="2" key="2">
    <citation type="journal article" date="2007" name="Science">
        <title>Draft genome sequence of the sexually transmitted pathogen Trichomonas vaginalis.</title>
        <authorList>
            <person name="Carlton J.M."/>
            <person name="Hirt R.P."/>
            <person name="Silva J.C."/>
            <person name="Delcher A.L."/>
            <person name="Schatz M."/>
            <person name="Zhao Q."/>
            <person name="Wortman J.R."/>
            <person name="Bidwell S.L."/>
            <person name="Alsmark U.C.M."/>
            <person name="Besteiro S."/>
            <person name="Sicheritz-Ponten T."/>
            <person name="Noel C.J."/>
            <person name="Dacks J.B."/>
            <person name="Foster P.G."/>
            <person name="Simillion C."/>
            <person name="Van de Peer Y."/>
            <person name="Miranda-Saavedra D."/>
            <person name="Barton G.J."/>
            <person name="Westrop G.D."/>
            <person name="Mueller S."/>
            <person name="Dessi D."/>
            <person name="Fiori P.L."/>
            <person name="Ren Q."/>
            <person name="Paulsen I."/>
            <person name="Zhang H."/>
            <person name="Bastida-Corcuera F.D."/>
            <person name="Simoes-Barbosa A."/>
            <person name="Brown M.T."/>
            <person name="Hayes R.D."/>
            <person name="Mukherjee M."/>
            <person name="Okumura C.Y."/>
            <person name="Schneider R."/>
            <person name="Smith A.J."/>
            <person name="Vanacova S."/>
            <person name="Villalvazo M."/>
            <person name="Haas B.J."/>
            <person name="Pertea M."/>
            <person name="Feldblyum T.V."/>
            <person name="Utterback T.R."/>
            <person name="Shu C.L."/>
            <person name="Osoegawa K."/>
            <person name="de Jong P.J."/>
            <person name="Hrdy I."/>
            <person name="Horvathova L."/>
            <person name="Zubacova Z."/>
            <person name="Dolezal P."/>
            <person name="Malik S.B."/>
            <person name="Logsdon J.M. Jr."/>
            <person name="Henze K."/>
            <person name="Gupta A."/>
            <person name="Wang C.C."/>
            <person name="Dunne R.L."/>
            <person name="Upcroft J.A."/>
            <person name="Upcroft P."/>
            <person name="White O."/>
            <person name="Salzberg S.L."/>
            <person name="Tang P."/>
            <person name="Chiu C.-H."/>
            <person name="Lee Y.-S."/>
            <person name="Embley T.M."/>
            <person name="Coombs G.H."/>
            <person name="Mottram J.C."/>
            <person name="Tachezy J."/>
            <person name="Fraser-Liggett C.M."/>
            <person name="Johnson P.J."/>
        </authorList>
    </citation>
    <scope>NUCLEOTIDE SEQUENCE [LARGE SCALE GENOMIC DNA]</scope>
    <source>
        <strain evidence="2">G3</strain>
    </source>
</reference>
<name>A2EZK2_TRIV3</name>
<evidence type="ECO:0000313" key="3">
    <source>
        <dbReference type="Proteomes" id="UP000001542"/>
    </source>
</evidence>
<dbReference type="InterPro" id="IPR049625">
    <property type="entry name" value="Glyco_transf_61_cat"/>
</dbReference>
<dbReference type="InParanoid" id="A2EZK2"/>
<dbReference type="RefSeq" id="XP_001314449.1">
    <property type="nucleotide sequence ID" value="XM_001314429.1"/>
</dbReference>
<dbReference type="AlphaFoldDB" id="A2EZK2"/>
<protein>
    <recommendedName>
        <fullName evidence="1">Glycosyltransferase 61 catalytic domain-containing protein</fullName>
    </recommendedName>
</protein>
<dbReference type="Proteomes" id="UP000001542">
    <property type="component" value="Unassembled WGS sequence"/>
</dbReference>
<dbReference type="GO" id="GO:0016757">
    <property type="term" value="F:glycosyltransferase activity"/>
    <property type="evidence" value="ECO:0000318"/>
    <property type="project" value="GO_Central"/>
</dbReference>
<keyword evidence="3" id="KW-1185">Reference proteome</keyword>
<sequence length="399" mass="46613">MKFKINFTQYSEDIHDLYIYHSVSVPHNFSGIPEYTHKDVLGEKIYMIKFNSGYVIETFMILPPIQLHEPLGLNSEFKSLFFNDNEVKFLFSTTNEWHISVTWDISYGEMNMNDEKACHVKNHTHHTLFCNWPPQNMNPSKNGTVYIHNGYWLDQFQHSLDHGIPSMSTAMISNDIDPKTTTLMTTSCNKYMDMIISKVGFSYSENCKNSSEKVSAKRLIVVAVMRSTHTLFYSWYYDKMKFPDMKRDKIIIFPRKRKGSKQSRNDRIVFNLVDIKKSLEDRFGQENVFQIDNGCQNLSFCLDLLPKTKYIIGPHGGALYNAFFAGKDVNIIELLPIRKNGQYPAANNKYWAPNSVITFAQMASQKIYRYYTFSNEINYLMNVTDFLNWFYNSTNNNNI</sequence>
<dbReference type="KEGG" id="tva:4759739"/>
<gene>
    <name evidence="2" type="ORF">TVAG_068760</name>
</gene>
<proteinExistence type="predicted"/>